<reference evidence="2" key="1">
    <citation type="submission" date="2018-04" db="EMBL/GenBank/DDBJ databases">
        <title>Transcriptome of Schizaphis graminum biotype I.</title>
        <authorList>
            <person name="Scully E.D."/>
            <person name="Geib S.M."/>
            <person name="Palmer N.A."/>
            <person name="Koch K."/>
            <person name="Bradshaw J."/>
            <person name="Heng-Moss T."/>
            <person name="Sarath G."/>
        </authorList>
    </citation>
    <scope>NUCLEOTIDE SEQUENCE</scope>
</reference>
<dbReference type="InterPro" id="IPR057191">
    <property type="entry name" value="DUF7869"/>
</dbReference>
<sequence length="693" mass="80519">MEMIIIDNDVLPFESSEVLLDTNQHIKIKSIDVKNNSNSSITHGNVVVFPHTQNESITSNTHITEVLFPPSNDELITPIDTHETVVMIPSNNNESTILNVNNLLYNDPEYTEHIEVTEGGRKAKKLNKRKIAQKEKNKLPSTFTIECNHKNISKPFCKISEINYSCIQRFKTNLCNLESKIDQDNFLISMMFINKPLRTDRRKTQSTKERNSVKYFIPTVNGKIPICAEVFKSITLISRRRLNLLVEHFIHNLASPKERRGGNRSNQDDEDIALSITEHIQKFKAKKSHYSRANTGRYYLQPGLSIKLMYNYWKTEMINNNKKIASYSKYYFIFTNKFNLGFGHPRQDICSYCVEQENQIKNVKDETLLGDLKENLSNHKQTSKKFHKLMKETNDKSLNISFDMMQNQPLPKVNITEAFYSRQVWLYNLTFVINSEKQNPESCFLYTWLETESGKGPNEVASALINFLEMIDVQLLTQENPPTTVNLFSDSCSGQNKNQFVMMALLHFINYKAKMIREINHYFPIRGHSYMPPDQVFGRIEKQIRQRETIISPGEYYEIFKKYTTVKIYENDFTVLDYKSVAKQIVKKIDFKSTQQKRYSYIKGKTSVGVSQNYEGEPIRVNILKRNGKLENIGLAQKLPKKNHVKKAKQDDVSKLVKFISIPPDAQAFYNDIFITNNELDETADCQEYDDDE</sequence>
<evidence type="ECO:0000259" key="1">
    <source>
        <dbReference type="Pfam" id="PF25273"/>
    </source>
</evidence>
<dbReference type="PANTHER" id="PTHR10773">
    <property type="entry name" value="DNA-DIRECTED RNA POLYMERASES I, II, AND III SUBUNIT RPABC2"/>
    <property type="match status" value="1"/>
</dbReference>
<dbReference type="AlphaFoldDB" id="A0A2S2NA29"/>
<gene>
    <name evidence="2" type="ORF">g.23107</name>
</gene>
<dbReference type="Pfam" id="PF25273">
    <property type="entry name" value="DUF7869"/>
    <property type="match status" value="1"/>
</dbReference>
<protein>
    <recommendedName>
        <fullName evidence="1">DUF7869 domain-containing protein</fullName>
    </recommendedName>
</protein>
<dbReference type="PANTHER" id="PTHR10773:SF19">
    <property type="match status" value="1"/>
</dbReference>
<feature type="domain" description="DUF7869" evidence="1">
    <location>
        <begin position="433"/>
        <end position="603"/>
    </location>
</feature>
<dbReference type="EMBL" id="GGMR01001455">
    <property type="protein sequence ID" value="MBY14074.1"/>
    <property type="molecule type" value="Transcribed_RNA"/>
</dbReference>
<proteinExistence type="predicted"/>
<evidence type="ECO:0000313" key="2">
    <source>
        <dbReference type="EMBL" id="MBY14074.1"/>
    </source>
</evidence>
<accession>A0A2S2NA29</accession>
<organism evidence="2">
    <name type="scientific">Schizaphis graminum</name>
    <name type="common">Green bug aphid</name>
    <dbReference type="NCBI Taxonomy" id="13262"/>
    <lineage>
        <taxon>Eukaryota</taxon>
        <taxon>Metazoa</taxon>
        <taxon>Ecdysozoa</taxon>
        <taxon>Arthropoda</taxon>
        <taxon>Hexapoda</taxon>
        <taxon>Insecta</taxon>
        <taxon>Pterygota</taxon>
        <taxon>Neoptera</taxon>
        <taxon>Paraneoptera</taxon>
        <taxon>Hemiptera</taxon>
        <taxon>Sternorrhyncha</taxon>
        <taxon>Aphidomorpha</taxon>
        <taxon>Aphidoidea</taxon>
        <taxon>Aphididae</taxon>
        <taxon>Aphidini</taxon>
        <taxon>Schizaphis</taxon>
    </lineage>
</organism>
<name>A0A2S2NA29_SCHGA</name>